<evidence type="ECO:0000313" key="7">
    <source>
        <dbReference type="Proteomes" id="UP000695000"/>
    </source>
</evidence>
<gene>
    <name evidence="8" type="primary">LOC108558709</name>
</gene>
<dbReference type="SUPFAM" id="SSF48452">
    <property type="entry name" value="TPR-like"/>
    <property type="match status" value="1"/>
</dbReference>
<keyword evidence="3 4" id="KW-0802">TPR repeat</keyword>
<dbReference type="Pfam" id="PF16546">
    <property type="entry name" value="SGTA_dimer"/>
    <property type="match status" value="1"/>
</dbReference>
<feature type="region of interest" description="Disordered" evidence="5">
    <location>
        <begin position="283"/>
        <end position="304"/>
    </location>
</feature>
<dbReference type="Pfam" id="PF00515">
    <property type="entry name" value="TPR_1"/>
    <property type="match status" value="2"/>
</dbReference>
<evidence type="ECO:0000256" key="3">
    <source>
        <dbReference type="ARBA" id="ARBA00022803"/>
    </source>
</evidence>
<evidence type="ECO:0000313" key="8">
    <source>
        <dbReference type="RefSeq" id="XP_017771196.1"/>
    </source>
</evidence>
<sequence length="304" mass="33200">MSSSDDFGCLRPDEVLQECLKSILKLLKDEMSSEKLDSDQKESLGVAKQCLESCYSLEDADLANAVSLVNAFNELTYPPVKNVLDLAESLKTKGNEAMKDGNYSLALDCYTKAIEVDCKRAVYFCNRAAAYSKLDRHQEAIDDCKEAIKLDSKYGKAYGRLGIAYANLNMFQDAANAYKDALRLDPSNASYEANLKLAETKIVSSSYGEGFDYNALLDDPAVLSMASQMISDPSFLNVVSGIMSSGAGGDPNIGAFLAVGQQFAERMQSHSPGIMENLRQSFSSLGQGDNHTNSTQNKEQEKKD</sequence>
<dbReference type="InterPro" id="IPR047150">
    <property type="entry name" value="SGT"/>
</dbReference>
<dbReference type="InterPro" id="IPR011990">
    <property type="entry name" value="TPR-like_helical_dom_sf"/>
</dbReference>
<dbReference type="Gene3D" id="1.25.40.10">
    <property type="entry name" value="Tetratricopeptide repeat domain"/>
    <property type="match status" value="1"/>
</dbReference>
<protein>
    <submittedName>
        <fullName evidence="8">Small glutamine-rich tetratricopeptide repeat-containing protein beta-like</fullName>
    </submittedName>
</protein>
<keyword evidence="7" id="KW-1185">Reference proteome</keyword>
<evidence type="ECO:0000256" key="2">
    <source>
        <dbReference type="ARBA" id="ARBA00022737"/>
    </source>
</evidence>
<dbReference type="Gene3D" id="1.20.5.420">
    <property type="entry name" value="Immunoglobulin FC, subunit C"/>
    <property type="match status" value="1"/>
</dbReference>
<evidence type="ECO:0000256" key="1">
    <source>
        <dbReference type="ARBA" id="ARBA00008175"/>
    </source>
</evidence>
<dbReference type="GeneID" id="108558709"/>
<dbReference type="PANTHER" id="PTHR45831:SF2">
    <property type="entry name" value="LD24721P"/>
    <property type="match status" value="1"/>
</dbReference>
<dbReference type="InterPro" id="IPR032374">
    <property type="entry name" value="SGTA_dimer"/>
</dbReference>
<evidence type="ECO:0000256" key="5">
    <source>
        <dbReference type="SAM" id="MobiDB-lite"/>
    </source>
</evidence>
<accession>A0ABM1M9E6</accession>
<organism evidence="7 8">
    <name type="scientific">Nicrophorus vespilloides</name>
    <name type="common">Boreal carrion beetle</name>
    <dbReference type="NCBI Taxonomy" id="110193"/>
    <lineage>
        <taxon>Eukaryota</taxon>
        <taxon>Metazoa</taxon>
        <taxon>Ecdysozoa</taxon>
        <taxon>Arthropoda</taxon>
        <taxon>Hexapoda</taxon>
        <taxon>Insecta</taxon>
        <taxon>Pterygota</taxon>
        <taxon>Neoptera</taxon>
        <taxon>Endopterygota</taxon>
        <taxon>Coleoptera</taxon>
        <taxon>Polyphaga</taxon>
        <taxon>Staphyliniformia</taxon>
        <taxon>Silphidae</taxon>
        <taxon>Nicrophorinae</taxon>
        <taxon>Nicrophorus</taxon>
    </lineage>
</organism>
<name>A0ABM1M9E6_NICVS</name>
<keyword evidence="2" id="KW-0677">Repeat</keyword>
<evidence type="ECO:0000259" key="6">
    <source>
        <dbReference type="Pfam" id="PF16546"/>
    </source>
</evidence>
<dbReference type="InterPro" id="IPR019734">
    <property type="entry name" value="TPR_rpt"/>
</dbReference>
<dbReference type="RefSeq" id="XP_017771196.1">
    <property type="nucleotide sequence ID" value="XM_017915707.1"/>
</dbReference>
<feature type="repeat" description="TPR" evidence="4">
    <location>
        <begin position="155"/>
        <end position="188"/>
    </location>
</feature>
<evidence type="ECO:0000256" key="4">
    <source>
        <dbReference type="PROSITE-ProRule" id="PRU00339"/>
    </source>
</evidence>
<dbReference type="Proteomes" id="UP000695000">
    <property type="component" value="Unplaced"/>
</dbReference>
<dbReference type="PANTHER" id="PTHR45831">
    <property type="entry name" value="LD24721P"/>
    <property type="match status" value="1"/>
</dbReference>
<comment type="similarity">
    <text evidence="1">Belongs to the SGT family.</text>
</comment>
<dbReference type="PROSITE" id="PS50293">
    <property type="entry name" value="TPR_REGION"/>
    <property type="match status" value="1"/>
</dbReference>
<reference evidence="8" key="1">
    <citation type="submission" date="2025-08" db="UniProtKB">
        <authorList>
            <consortium name="RefSeq"/>
        </authorList>
    </citation>
    <scope>IDENTIFICATION</scope>
    <source>
        <tissue evidence="8">Whole Larva</tissue>
    </source>
</reference>
<feature type="repeat" description="TPR" evidence="4">
    <location>
        <begin position="87"/>
        <end position="120"/>
    </location>
</feature>
<feature type="domain" description="SGTA homodimerisation" evidence="6">
    <location>
        <begin position="22"/>
        <end position="68"/>
    </location>
</feature>
<proteinExistence type="inferred from homology"/>
<dbReference type="PROSITE" id="PS50005">
    <property type="entry name" value="TPR"/>
    <property type="match status" value="2"/>
</dbReference>
<feature type="compositionally biased region" description="Polar residues" evidence="5">
    <location>
        <begin position="283"/>
        <end position="297"/>
    </location>
</feature>
<dbReference type="SMART" id="SM00028">
    <property type="entry name" value="TPR"/>
    <property type="match status" value="3"/>
</dbReference>